<evidence type="ECO:0000256" key="1">
    <source>
        <dbReference type="SAM" id="MobiDB-lite"/>
    </source>
</evidence>
<accession>A0A0R3RPG7</accession>
<evidence type="ECO:0000313" key="3">
    <source>
        <dbReference type="WBParaSite" id="EEL_0000340201-mRNA-1"/>
    </source>
</evidence>
<sequence length="304" mass="32860">MDAPTHTSFCIPLRQRSSHAAKPGDEGGVPPRSLSLSSQSHSSRLDSSNESYNRNNTAMDVLPAKVDKFASFISCKFYFSANLLDHCVDKYTCCASQKSESLNDDQTNLTKVVPLSGSQSTAISCDNSKSFLLKSITPYVQQTTPVSKTTSEVIQPPVPPSAHLINGSLSSNQTLPLPHCSFSFSTANATIGVLPHGPHYDRAADEGLCSVLVKEVLHEGHCCENAPRRLRLKTTDGSSSGLRSTYGRYGWHDGPRQSMLPYSGPGASRCYTKPSPSLPLLPLGQAYSRGAPRRVMLSSFPESH</sequence>
<protein>
    <submittedName>
        <fullName evidence="3">DUF4585 domain-containing protein</fullName>
    </submittedName>
</protein>
<reference evidence="3" key="1">
    <citation type="submission" date="2017-02" db="UniProtKB">
        <authorList>
            <consortium name="WormBaseParasite"/>
        </authorList>
    </citation>
    <scope>IDENTIFICATION</scope>
</reference>
<name>A0A0R3RPG7_9BILA</name>
<evidence type="ECO:0000313" key="2">
    <source>
        <dbReference type="Proteomes" id="UP000050640"/>
    </source>
</evidence>
<keyword evidence="2" id="KW-1185">Reference proteome</keyword>
<proteinExistence type="predicted"/>
<dbReference type="Proteomes" id="UP000050640">
    <property type="component" value="Unplaced"/>
</dbReference>
<dbReference type="WBParaSite" id="EEL_0000340201-mRNA-1">
    <property type="protein sequence ID" value="EEL_0000340201-mRNA-1"/>
    <property type="gene ID" value="EEL_0000340201"/>
</dbReference>
<organism evidence="2 3">
    <name type="scientific">Elaeophora elaphi</name>
    <dbReference type="NCBI Taxonomy" id="1147741"/>
    <lineage>
        <taxon>Eukaryota</taxon>
        <taxon>Metazoa</taxon>
        <taxon>Ecdysozoa</taxon>
        <taxon>Nematoda</taxon>
        <taxon>Chromadorea</taxon>
        <taxon>Rhabditida</taxon>
        <taxon>Spirurina</taxon>
        <taxon>Spiruromorpha</taxon>
        <taxon>Filarioidea</taxon>
        <taxon>Onchocercidae</taxon>
        <taxon>Elaeophora</taxon>
    </lineage>
</organism>
<dbReference type="AlphaFoldDB" id="A0A0R3RPG7"/>
<feature type="compositionally biased region" description="Low complexity" evidence="1">
    <location>
        <begin position="33"/>
        <end position="48"/>
    </location>
</feature>
<feature type="region of interest" description="Disordered" evidence="1">
    <location>
        <begin position="15"/>
        <end position="54"/>
    </location>
</feature>